<keyword evidence="2" id="KW-1185">Reference proteome</keyword>
<comment type="caution">
    <text evidence="1">The sequence shown here is derived from an EMBL/GenBank/DDBJ whole genome shotgun (WGS) entry which is preliminary data.</text>
</comment>
<accession>A0A2I1D724</accession>
<dbReference type="AlphaFoldDB" id="A0A2I1D724"/>
<dbReference type="VEuPathDB" id="FungiDB:P168DRAFT_317204"/>
<dbReference type="OrthoDB" id="3520229at2759"/>
<reference evidence="1" key="1">
    <citation type="submission" date="2016-12" db="EMBL/GenBank/DDBJ databases">
        <title>The genomes of Aspergillus section Nigri reveals drivers in fungal speciation.</title>
        <authorList>
            <consortium name="DOE Joint Genome Institute"/>
            <person name="Vesth T.C."/>
            <person name="Nybo J."/>
            <person name="Theobald S."/>
            <person name="Brandl J."/>
            <person name="Frisvad J.C."/>
            <person name="Nielsen K.F."/>
            <person name="Lyhne E.K."/>
            <person name="Kogle M.E."/>
            <person name="Kuo A."/>
            <person name="Riley R."/>
            <person name="Clum A."/>
            <person name="Nolan M."/>
            <person name="Lipzen A."/>
            <person name="Salamov A."/>
            <person name="Henrissat B."/>
            <person name="Wiebenga A."/>
            <person name="De vries R.P."/>
            <person name="Grigoriev I.V."/>
            <person name="Mortensen U.H."/>
            <person name="Andersen M.R."/>
            <person name="Baker S.E."/>
        </authorList>
    </citation>
    <scope>NUCLEOTIDE SEQUENCE</scope>
    <source>
        <strain evidence="1">IBT 28561</strain>
    </source>
</reference>
<dbReference type="Proteomes" id="UP000234254">
    <property type="component" value="Unassembled WGS sequence"/>
</dbReference>
<gene>
    <name evidence="1" type="ORF">P168DRAFT_317204</name>
</gene>
<name>A0A2I1D724_ASPC2</name>
<sequence>MSSTSTAPASVSTCTGSTRWDIPIKDAACAVPNTGNYTDIMDKCCGPAKVTKYDKDCGIYCLAQEQSLGDLTDCFRDKGAKDGEFFCNKEKMNATATAAVPSASKTESAAKESGSEGAAVHVMQPVSKGGLGVFAMLCVSVVLGAFA</sequence>
<proteinExistence type="predicted"/>
<dbReference type="EMBL" id="MSFM01000004">
    <property type="protein sequence ID" value="PKY05681.1"/>
    <property type="molecule type" value="Genomic_DNA"/>
</dbReference>
<evidence type="ECO:0000313" key="1">
    <source>
        <dbReference type="EMBL" id="PKY05681.1"/>
    </source>
</evidence>
<dbReference type="RefSeq" id="XP_024694275.1">
    <property type="nucleotide sequence ID" value="XM_024840083.1"/>
</dbReference>
<protein>
    <submittedName>
        <fullName evidence="1">Uncharacterized protein</fullName>
    </submittedName>
</protein>
<organism evidence="1 2">
    <name type="scientific">Aspergillus campestris (strain IBT 28561)</name>
    <dbReference type="NCBI Taxonomy" id="1392248"/>
    <lineage>
        <taxon>Eukaryota</taxon>
        <taxon>Fungi</taxon>
        <taxon>Dikarya</taxon>
        <taxon>Ascomycota</taxon>
        <taxon>Pezizomycotina</taxon>
        <taxon>Eurotiomycetes</taxon>
        <taxon>Eurotiomycetidae</taxon>
        <taxon>Eurotiales</taxon>
        <taxon>Aspergillaceae</taxon>
        <taxon>Aspergillus</taxon>
        <taxon>Aspergillus subgen. Circumdati</taxon>
    </lineage>
</organism>
<evidence type="ECO:0000313" key="2">
    <source>
        <dbReference type="Proteomes" id="UP000234254"/>
    </source>
</evidence>
<dbReference type="GeneID" id="36547607"/>